<feature type="chain" id="PRO_5043991142" description="Cuticle protein 6" evidence="4">
    <location>
        <begin position="19"/>
        <end position="342"/>
    </location>
</feature>
<dbReference type="PROSITE" id="PS00233">
    <property type="entry name" value="CHIT_BIND_RR_1"/>
    <property type="match status" value="2"/>
</dbReference>
<reference evidence="5 6" key="1">
    <citation type="submission" date="2023-03" db="EMBL/GenBank/DDBJ databases">
        <title>High recombination rates correlate with genetic variation in Cardiocondyla obscurior ants.</title>
        <authorList>
            <person name="Errbii M."/>
        </authorList>
    </citation>
    <scope>NUCLEOTIDE SEQUENCE [LARGE SCALE GENOMIC DNA]</scope>
    <source>
        <strain evidence="5">Alpha-2009</strain>
        <tissue evidence="5">Whole body</tissue>
    </source>
</reference>
<dbReference type="PROSITE" id="PS51155">
    <property type="entry name" value="CHIT_BIND_RR_2"/>
    <property type="match status" value="2"/>
</dbReference>
<dbReference type="GO" id="GO:0062129">
    <property type="term" value="C:chitin-based extracellular matrix"/>
    <property type="evidence" value="ECO:0007669"/>
    <property type="project" value="TreeGrafter"/>
</dbReference>
<dbReference type="InterPro" id="IPR031311">
    <property type="entry name" value="CHIT_BIND_RR_consensus"/>
</dbReference>
<organism evidence="5 6">
    <name type="scientific">Cardiocondyla obscurior</name>
    <dbReference type="NCBI Taxonomy" id="286306"/>
    <lineage>
        <taxon>Eukaryota</taxon>
        <taxon>Metazoa</taxon>
        <taxon>Ecdysozoa</taxon>
        <taxon>Arthropoda</taxon>
        <taxon>Hexapoda</taxon>
        <taxon>Insecta</taxon>
        <taxon>Pterygota</taxon>
        <taxon>Neoptera</taxon>
        <taxon>Endopterygota</taxon>
        <taxon>Hymenoptera</taxon>
        <taxon>Apocrita</taxon>
        <taxon>Aculeata</taxon>
        <taxon>Formicoidea</taxon>
        <taxon>Formicidae</taxon>
        <taxon>Myrmicinae</taxon>
        <taxon>Cardiocondyla</taxon>
    </lineage>
</organism>
<protein>
    <recommendedName>
        <fullName evidence="7">Cuticle protein 6</fullName>
    </recommendedName>
</protein>
<dbReference type="GO" id="GO:0008010">
    <property type="term" value="F:structural constituent of chitin-based larval cuticle"/>
    <property type="evidence" value="ECO:0007669"/>
    <property type="project" value="TreeGrafter"/>
</dbReference>
<evidence type="ECO:0008006" key="7">
    <source>
        <dbReference type="Google" id="ProtNLM"/>
    </source>
</evidence>
<evidence type="ECO:0000256" key="3">
    <source>
        <dbReference type="SAM" id="MobiDB-lite"/>
    </source>
</evidence>
<feature type="signal peptide" evidence="4">
    <location>
        <begin position="1"/>
        <end position="18"/>
    </location>
</feature>
<sequence length="342" mass="37739">MAMILTILCGLVIGRSIASPLANVWLSPIPALSPLRQYHVQDGSGSYQYSFTGPHHAKTETTLNGVTQGGYSYIDANGVLQTVSYTADDKNGFRVSASNLPQPPKDEPQTVQDTPEVAAAKKNHLEELQKSHQANWQDQNLLSYKIVPSYFSFAQIQPDGNSRTELNLNTREIESTSNPFLLSRSEAEKINVPKPDPNLSKVPSTSSGPTTTITSSLAPSTSLREKTLLKDDDERMSNQNVLHQRLMPLTIRKRVALPAPYVLPVVPYRFLHSSLHHTQDSLGQYDYSYTGDSSAKTESRSLDGTTRGAYSYIDPNGILQQVHYIADHNGFRVLATNLPEAK</sequence>
<dbReference type="PANTHER" id="PTHR10380:SF196">
    <property type="entry name" value="CUTICULAR PROTEIN 72EA"/>
    <property type="match status" value="1"/>
</dbReference>
<gene>
    <name evidence="5" type="ORF">PUN28_001758</name>
</gene>
<feature type="compositionally biased region" description="Low complexity" evidence="3">
    <location>
        <begin position="204"/>
        <end position="216"/>
    </location>
</feature>
<evidence type="ECO:0000256" key="1">
    <source>
        <dbReference type="ARBA" id="ARBA00022460"/>
    </source>
</evidence>
<evidence type="ECO:0000313" key="5">
    <source>
        <dbReference type="EMBL" id="KAL0129712.1"/>
    </source>
</evidence>
<dbReference type="Pfam" id="PF00379">
    <property type="entry name" value="Chitin_bind_4"/>
    <property type="match status" value="2"/>
</dbReference>
<dbReference type="InterPro" id="IPR050468">
    <property type="entry name" value="Cuticle_Struct_Prot"/>
</dbReference>
<dbReference type="AlphaFoldDB" id="A0AAW2GR00"/>
<keyword evidence="1 2" id="KW-0193">Cuticle</keyword>
<proteinExistence type="predicted"/>
<accession>A0AAW2GR00</accession>
<evidence type="ECO:0000256" key="2">
    <source>
        <dbReference type="PROSITE-ProRule" id="PRU00497"/>
    </source>
</evidence>
<evidence type="ECO:0000313" key="6">
    <source>
        <dbReference type="Proteomes" id="UP001430953"/>
    </source>
</evidence>
<comment type="caution">
    <text evidence="5">The sequence shown here is derived from an EMBL/GenBank/DDBJ whole genome shotgun (WGS) entry which is preliminary data.</text>
</comment>
<dbReference type="EMBL" id="JADYXP020000002">
    <property type="protein sequence ID" value="KAL0129712.1"/>
    <property type="molecule type" value="Genomic_DNA"/>
</dbReference>
<feature type="region of interest" description="Disordered" evidence="3">
    <location>
        <begin position="190"/>
        <end position="224"/>
    </location>
</feature>
<dbReference type="InterPro" id="IPR000618">
    <property type="entry name" value="Insect_cuticle"/>
</dbReference>
<evidence type="ECO:0000256" key="4">
    <source>
        <dbReference type="SAM" id="SignalP"/>
    </source>
</evidence>
<keyword evidence="4" id="KW-0732">Signal</keyword>
<keyword evidence="6" id="KW-1185">Reference proteome</keyword>
<dbReference type="Proteomes" id="UP001430953">
    <property type="component" value="Unassembled WGS sequence"/>
</dbReference>
<dbReference type="PANTHER" id="PTHR10380">
    <property type="entry name" value="CUTICLE PROTEIN"/>
    <property type="match status" value="1"/>
</dbReference>
<name>A0AAW2GR00_9HYME</name>